<evidence type="ECO:0000259" key="3">
    <source>
        <dbReference type="Pfam" id="PF02824"/>
    </source>
</evidence>
<dbReference type="InterPro" id="IPR012676">
    <property type="entry name" value="TGS-like"/>
</dbReference>
<dbReference type="InterPro" id="IPR031662">
    <property type="entry name" value="GTP-binding_2"/>
</dbReference>
<evidence type="ECO:0000256" key="1">
    <source>
        <dbReference type="ARBA" id="ARBA00022741"/>
    </source>
</evidence>
<protein>
    <submittedName>
        <fullName evidence="5">(raccoon dog) hypothetical protein</fullName>
    </submittedName>
</protein>
<dbReference type="InterPro" id="IPR045001">
    <property type="entry name" value="DRG"/>
</dbReference>
<dbReference type="GO" id="GO:0003924">
    <property type="term" value="F:GTPase activity"/>
    <property type="evidence" value="ECO:0007669"/>
    <property type="project" value="InterPro"/>
</dbReference>
<proteinExistence type="predicted"/>
<sequence>MGSTLAKITEIEPKMAQTQKNKATAHHPELCKAHFAKLHRELITPKDGGGGRPGEVGKSTLLNNLAGVYSEAYEFTNLTTVPGGVKNGKGRDHQIIAERKMRHQSYSHLPQSALDAETIKSILVEYKIHNADVTLCSDATNDLINMIEGNRIDRISIKELDIMYKVPYCVPISTHHHWNFDDLLEKIWNYMKLVKIYTKSNGQLSDYTSPVVLPYSRTTVEDFCMKIHKNLIKEFKYLLVWGLCMKHNPQKVSKDFC</sequence>
<keyword evidence="6" id="KW-1185">Reference proteome</keyword>
<dbReference type="InterPro" id="IPR027417">
    <property type="entry name" value="P-loop_NTPase"/>
</dbReference>
<dbReference type="Gene3D" id="6.10.140.1070">
    <property type="match status" value="1"/>
</dbReference>
<keyword evidence="1" id="KW-0547">Nucleotide-binding</keyword>
<gene>
    <name evidence="5" type="ORF">NYPRO_LOCUS15826</name>
</gene>
<evidence type="ECO:0000313" key="5">
    <source>
        <dbReference type="EMBL" id="CAD7683034.1"/>
    </source>
</evidence>
<keyword evidence="2" id="KW-0342">GTP-binding</keyword>
<dbReference type="InterPro" id="IPR004095">
    <property type="entry name" value="TGS"/>
</dbReference>
<dbReference type="GO" id="GO:0005525">
    <property type="term" value="F:GTP binding"/>
    <property type="evidence" value="ECO:0007669"/>
    <property type="project" value="UniProtKB-KW"/>
</dbReference>
<evidence type="ECO:0000256" key="2">
    <source>
        <dbReference type="ARBA" id="ARBA00023134"/>
    </source>
</evidence>
<evidence type="ECO:0000313" key="6">
    <source>
        <dbReference type="Proteomes" id="UP000645828"/>
    </source>
</evidence>
<dbReference type="PANTHER" id="PTHR43127">
    <property type="entry name" value="DEVELOPMENTALLY-REGULATED GTP-BINDING PROTEIN 2"/>
    <property type="match status" value="1"/>
</dbReference>
<name>A0A811Z6A1_NYCPR</name>
<accession>A0A811Z6A1</accession>
<dbReference type="SUPFAM" id="SSF52540">
    <property type="entry name" value="P-loop containing nucleoside triphosphate hydrolases"/>
    <property type="match status" value="1"/>
</dbReference>
<dbReference type="AlphaFoldDB" id="A0A811Z6A1"/>
<organism evidence="5 6">
    <name type="scientific">Nyctereutes procyonoides</name>
    <name type="common">Raccoon dog</name>
    <name type="synonym">Canis procyonoides</name>
    <dbReference type="NCBI Taxonomy" id="34880"/>
    <lineage>
        <taxon>Eukaryota</taxon>
        <taxon>Metazoa</taxon>
        <taxon>Chordata</taxon>
        <taxon>Craniata</taxon>
        <taxon>Vertebrata</taxon>
        <taxon>Euteleostomi</taxon>
        <taxon>Mammalia</taxon>
        <taxon>Eutheria</taxon>
        <taxon>Laurasiatheria</taxon>
        <taxon>Carnivora</taxon>
        <taxon>Caniformia</taxon>
        <taxon>Canidae</taxon>
        <taxon>Nyctereutes</taxon>
    </lineage>
</organism>
<dbReference type="SUPFAM" id="SSF81271">
    <property type="entry name" value="TGS-like"/>
    <property type="match status" value="1"/>
</dbReference>
<feature type="domain" description="TGS" evidence="3">
    <location>
        <begin position="194"/>
        <end position="253"/>
    </location>
</feature>
<comment type="caution">
    <text evidence="5">The sequence shown here is derived from an EMBL/GenBank/DDBJ whole genome shotgun (WGS) entry which is preliminary data.</text>
</comment>
<dbReference type="Proteomes" id="UP000645828">
    <property type="component" value="Unassembled WGS sequence"/>
</dbReference>
<dbReference type="InterPro" id="IPR012675">
    <property type="entry name" value="Beta-grasp_dom_sf"/>
</dbReference>
<dbReference type="Pfam" id="PF02824">
    <property type="entry name" value="TGS"/>
    <property type="match status" value="1"/>
</dbReference>
<reference evidence="5" key="1">
    <citation type="submission" date="2020-12" db="EMBL/GenBank/DDBJ databases">
        <authorList>
            <consortium name="Molecular Ecology Group"/>
        </authorList>
    </citation>
    <scope>NUCLEOTIDE SEQUENCE</scope>
    <source>
        <strain evidence="5">TBG_1078</strain>
    </source>
</reference>
<evidence type="ECO:0000259" key="4">
    <source>
        <dbReference type="Pfam" id="PF16897"/>
    </source>
</evidence>
<feature type="domain" description="GTP binding protein second" evidence="4">
    <location>
        <begin position="107"/>
        <end position="193"/>
    </location>
</feature>
<dbReference type="EMBL" id="CAJHUB010000755">
    <property type="protein sequence ID" value="CAD7683034.1"/>
    <property type="molecule type" value="Genomic_DNA"/>
</dbReference>
<dbReference type="FunFam" id="3.10.20.30:FF:000003">
    <property type="entry name" value="Developmentally-regulated GTP-binding protein 1"/>
    <property type="match status" value="1"/>
</dbReference>
<dbReference type="Gene3D" id="3.10.20.30">
    <property type="match status" value="1"/>
</dbReference>
<dbReference type="Pfam" id="PF16897">
    <property type="entry name" value="MMR_HSR1_Xtn"/>
    <property type="match status" value="1"/>
</dbReference>